<keyword evidence="7 8" id="KW-0998">Cell outer membrane</keyword>
<dbReference type="NCBIfam" id="TIGR04057">
    <property type="entry name" value="SusC_RagA_signa"/>
    <property type="match status" value="1"/>
</dbReference>
<dbReference type="InterPro" id="IPR023996">
    <property type="entry name" value="TonB-dep_OMP_SusC/RagA"/>
</dbReference>
<dbReference type="PATRIC" id="fig|1150600.3.peg.506"/>
<dbReference type="SUPFAM" id="SSF56935">
    <property type="entry name" value="Porins"/>
    <property type="match status" value="1"/>
</dbReference>
<dbReference type="Pfam" id="PF13715">
    <property type="entry name" value="CarbopepD_reg_2"/>
    <property type="match status" value="1"/>
</dbReference>
<comment type="subcellular location">
    <subcellularLocation>
        <location evidence="1 8">Cell outer membrane</location>
        <topology evidence="1 8">Multi-pass membrane protein</topology>
    </subcellularLocation>
</comment>
<dbReference type="SUPFAM" id="SSF49464">
    <property type="entry name" value="Carboxypeptidase regulatory domain-like"/>
    <property type="match status" value="1"/>
</dbReference>
<dbReference type="EMBL" id="AQPN01000020">
    <property type="protein sequence ID" value="EOR96279.1"/>
    <property type="molecule type" value="Genomic_DNA"/>
</dbReference>
<dbReference type="PROSITE" id="PS52016">
    <property type="entry name" value="TONB_DEPENDENT_REC_3"/>
    <property type="match status" value="1"/>
</dbReference>
<dbReference type="GO" id="GO:0009279">
    <property type="term" value="C:cell outer membrane"/>
    <property type="evidence" value="ECO:0007669"/>
    <property type="project" value="UniProtKB-SubCell"/>
</dbReference>
<evidence type="ECO:0000256" key="9">
    <source>
        <dbReference type="RuleBase" id="RU003357"/>
    </source>
</evidence>
<evidence type="ECO:0000256" key="1">
    <source>
        <dbReference type="ARBA" id="ARBA00004571"/>
    </source>
</evidence>
<dbReference type="NCBIfam" id="TIGR04056">
    <property type="entry name" value="OMP_RagA_SusC"/>
    <property type="match status" value="1"/>
</dbReference>
<evidence type="ECO:0000256" key="2">
    <source>
        <dbReference type="ARBA" id="ARBA00022448"/>
    </source>
</evidence>
<name>R9H531_9SPHI</name>
<accession>R9H531</accession>
<dbReference type="InterPro" id="IPR008969">
    <property type="entry name" value="CarboxyPept-like_regulatory"/>
</dbReference>
<dbReference type="Proteomes" id="UP000014174">
    <property type="component" value="Unassembled WGS sequence"/>
</dbReference>
<dbReference type="Gene3D" id="2.40.170.20">
    <property type="entry name" value="TonB-dependent receptor, beta-barrel domain"/>
    <property type="match status" value="1"/>
</dbReference>
<dbReference type="AlphaFoldDB" id="R9H531"/>
<protein>
    <submittedName>
        <fullName evidence="13">TonB-dependent receptor</fullName>
    </submittedName>
</protein>
<keyword evidence="2 8" id="KW-0813">Transport</keyword>
<feature type="domain" description="TonB-dependent receptor plug" evidence="12">
    <location>
        <begin position="120"/>
        <end position="229"/>
    </location>
</feature>
<feature type="chain" id="PRO_5004472429" evidence="10">
    <location>
        <begin position="18"/>
        <end position="1070"/>
    </location>
</feature>
<sequence length="1070" mass="119148">MWVAIIILALYHSVLLAQPTTGYPITGTVASSSDGKPLSGATVKLEGGNNVVYADKEGWFMVNSKQVKGAIVISYVGFKPVKLDYSSSNSGPFAILLEEDTETLKEVTISTGYQTLPRERATGSFVQINNTLFNRRVSSSVLDRLDGVASGVLFNTDKSPGNETFNVRGRSTLLTNSESKGAADPLIVLDNFPYDGDINNINPNDIESVTILKDAAAASIWGARSANGVVVITSKKGGVNRPMDVSFNSNVTIGEVPDLFYSRFFLGSSDYIDGETILYDKGYFSYDLSDTSYFPPVSPVVEILSDTRLSAADRESKLNVLRQQDLRKDYTRYMYQTSIAQQYSLSLRGGSKDLSYTLSAGYDKNRSNLVRNEGDRLTINSLNTYSLSKRLEITAGVLYTQSDSKINNNVSMGYNTVGGNYNTLYPYASLADEQGTPLSTVKLYRKSYVEDMAAKGLMDWEYRPLEELRLADNTSGARDILLRTGLKYILGGGLNMELLYQNERQVNSSRNYQDPQSFEVRNYINKFAGIDDISGNITYNFPVGAILNLGRNEMASNNLRAQLNYNSILRLKHVLTGLAGFELRENKMTGEDRVYYGYDDEYGTSITNLDYANSYPTNPSGSGTLPALNSLVPGTLNRYISYYANGAYTYDNRYTATLSARRDGANIFGVRTNDKITPLWSAGLGWNLSSEKFYRFDLIPYLKFRATYGFNGNVYNASAYLTARYFSTNVLGLPYSIVTRPPNPNLRWEKVKNINLGVDFATAHNRISGTLEIYRKEGLDLISDFPLAPSLGFASFRGNNASTRTDGLDLTLNSRNLDGGFKWSTTLLLSYSRDNVISYDLSYKNSVLTASYLIPVVGKSLYGLYSYKWKGLDPANGDPLGEINGSVSTNWQSIINDTPVDSLVYSGSAKPSVYGSMMNSFSLKGFTLSANILFKFDYFLRRQSTTLNYADVISMPRADYDRRWQKPGDELLTDVPSLIYPSNANRSDFYRFSETTIEKGDHIRLQDVQFSYSLNRYQWKQLPFSSLSLYLYANNLGVLWKANRVGIDPDFPSSDYTAPRTVSIGIKANF</sequence>
<keyword evidence="5 9" id="KW-0798">TonB box</keyword>
<keyword evidence="13" id="KW-0675">Receptor</keyword>
<dbReference type="InterPro" id="IPR037066">
    <property type="entry name" value="Plug_dom_sf"/>
</dbReference>
<dbReference type="Pfam" id="PF00593">
    <property type="entry name" value="TonB_dep_Rec_b-barrel"/>
    <property type="match status" value="1"/>
</dbReference>
<dbReference type="InterPro" id="IPR000531">
    <property type="entry name" value="Beta-barrel_TonB"/>
</dbReference>
<keyword evidence="3 8" id="KW-1134">Transmembrane beta strand</keyword>
<dbReference type="Gene3D" id="2.170.130.10">
    <property type="entry name" value="TonB-dependent receptor, plug domain"/>
    <property type="match status" value="1"/>
</dbReference>
<evidence type="ECO:0000256" key="3">
    <source>
        <dbReference type="ARBA" id="ARBA00022452"/>
    </source>
</evidence>
<keyword evidence="10" id="KW-0732">Signal</keyword>
<keyword evidence="4 8" id="KW-0812">Transmembrane</keyword>
<feature type="domain" description="TonB-dependent receptor-like beta-barrel" evidence="11">
    <location>
        <begin position="510"/>
        <end position="936"/>
    </location>
</feature>
<dbReference type="Pfam" id="PF07715">
    <property type="entry name" value="Plug"/>
    <property type="match status" value="1"/>
</dbReference>
<dbReference type="InterPro" id="IPR039426">
    <property type="entry name" value="TonB-dep_rcpt-like"/>
</dbReference>
<evidence type="ECO:0000259" key="12">
    <source>
        <dbReference type="Pfam" id="PF07715"/>
    </source>
</evidence>
<evidence type="ECO:0000256" key="10">
    <source>
        <dbReference type="SAM" id="SignalP"/>
    </source>
</evidence>
<evidence type="ECO:0000256" key="4">
    <source>
        <dbReference type="ARBA" id="ARBA00022692"/>
    </source>
</evidence>
<keyword evidence="14" id="KW-1185">Reference proteome</keyword>
<evidence type="ECO:0000256" key="7">
    <source>
        <dbReference type="ARBA" id="ARBA00023237"/>
    </source>
</evidence>
<feature type="signal peptide" evidence="10">
    <location>
        <begin position="1"/>
        <end position="17"/>
    </location>
</feature>
<organism evidence="13 14">
    <name type="scientific">Arcticibacter svalbardensis MN12-7</name>
    <dbReference type="NCBI Taxonomy" id="1150600"/>
    <lineage>
        <taxon>Bacteria</taxon>
        <taxon>Pseudomonadati</taxon>
        <taxon>Bacteroidota</taxon>
        <taxon>Sphingobacteriia</taxon>
        <taxon>Sphingobacteriales</taxon>
        <taxon>Sphingobacteriaceae</taxon>
        <taxon>Arcticibacter</taxon>
    </lineage>
</organism>
<evidence type="ECO:0000256" key="8">
    <source>
        <dbReference type="PROSITE-ProRule" id="PRU01360"/>
    </source>
</evidence>
<dbReference type="eggNOG" id="COG1629">
    <property type="taxonomic scope" value="Bacteria"/>
</dbReference>
<dbReference type="InterPro" id="IPR036942">
    <property type="entry name" value="Beta-barrel_TonB_sf"/>
</dbReference>
<dbReference type="InterPro" id="IPR012910">
    <property type="entry name" value="Plug_dom"/>
</dbReference>
<comment type="caution">
    <text evidence="13">The sequence shown here is derived from an EMBL/GenBank/DDBJ whole genome shotgun (WGS) entry which is preliminary data.</text>
</comment>
<evidence type="ECO:0000256" key="5">
    <source>
        <dbReference type="ARBA" id="ARBA00023077"/>
    </source>
</evidence>
<dbReference type="STRING" id="1150600.ADIARSV_0514"/>
<dbReference type="Gene3D" id="2.60.40.1120">
    <property type="entry name" value="Carboxypeptidase-like, regulatory domain"/>
    <property type="match status" value="1"/>
</dbReference>
<gene>
    <name evidence="13" type="ORF">ADIARSV_0514</name>
</gene>
<evidence type="ECO:0000313" key="14">
    <source>
        <dbReference type="Proteomes" id="UP000014174"/>
    </source>
</evidence>
<evidence type="ECO:0000256" key="6">
    <source>
        <dbReference type="ARBA" id="ARBA00023136"/>
    </source>
</evidence>
<dbReference type="InterPro" id="IPR023997">
    <property type="entry name" value="TonB-dep_OMP_SusC/RagA_CS"/>
</dbReference>
<comment type="similarity">
    <text evidence="8 9">Belongs to the TonB-dependent receptor family.</text>
</comment>
<keyword evidence="6 8" id="KW-0472">Membrane</keyword>
<evidence type="ECO:0000259" key="11">
    <source>
        <dbReference type="Pfam" id="PF00593"/>
    </source>
</evidence>
<proteinExistence type="inferred from homology"/>
<reference evidence="13 14" key="1">
    <citation type="journal article" date="2013" name="Genome Announc.">
        <title>Draft Genome Sequence of Arcticibacter svalbardensis Strain MN12-7T, a Member of the Family Sphingobacteriaceae Isolated from an Arctic Soil Sample.</title>
        <authorList>
            <person name="Shivaji S."/>
            <person name="Ara S."/>
            <person name="Prasad S."/>
            <person name="Manasa B.P."/>
            <person name="Begum Z."/>
            <person name="Singh A."/>
            <person name="Kumar Pinnaka A."/>
        </authorList>
    </citation>
    <scope>NUCLEOTIDE SEQUENCE [LARGE SCALE GENOMIC DNA]</scope>
    <source>
        <strain evidence="13 14">MN12-7</strain>
    </source>
</reference>
<evidence type="ECO:0000313" key="13">
    <source>
        <dbReference type="EMBL" id="EOR96279.1"/>
    </source>
</evidence>